<gene>
    <name evidence="1" type="ORF">GCM10008927_27340</name>
</gene>
<organism evidence="1 2">
    <name type="scientific">Paramylibacter ulvae</name>
    <dbReference type="NCBI Taxonomy" id="1651968"/>
    <lineage>
        <taxon>Bacteria</taxon>
        <taxon>Pseudomonadati</taxon>
        <taxon>Pseudomonadota</taxon>
        <taxon>Alphaproteobacteria</taxon>
        <taxon>Rhodobacterales</taxon>
        <taxon>Paracoccaceae</taxon>
        <taxon>Paramylibacter</taxon>
    </lineage>
</organism>
<proteinExistence type="predicted"/>
<evidence type="ECO:0000313" key="2">
    <source>
        <dbReference type="Proteomes" id="UP000634455"/>
    </source>
</evidence>
<dbReference type="RefSeq" id="WP_189641296.1">
    <property type="nucleotide sequence ID" value="NZ_BMZF01000010.1"/>
</dbReference>
<reference evidence="2" key="1">
    <citation type="journal article" date="2019" name="Int. J. Syst. Evol. Microbiol.">
        <title>The Global Catalogue of Microorganisms (GCM) 10K type strain sequencing project: providing services to taxonomists for standard genome sequencing and annotation.</title>
        <authorList>
            <consortium name="The Broad Institute Genomics Platform"/>
            <consortium name="The Broad Institute Genome Sequencing Center for Infectious Disease"/>
            <person name="Wu L."/>
            <person name="Ma J."/>
        </authorList>
    </citation>
    <scope>NUCLEOTIDE SEQUENCE [LARGE SCALE GENOMIC DNA]</scope>
    <source>
        <strain evidence="2">KCTC 32465</strain>
    </source>
</reference>
<evidence type="ECO:0000313" key="1">
    <source>
        <dbReference type="EMBL" id="GHA60342.1"/>
    </source>
</evidence>
<accession>A0ABQ3D7L3</accession>
<keyword evidence="2" id="KW-1185">Reference proteome</keyword>
<name>A0ABQ3D7L3_9RHOB</name>
<dbReference type="Proteomes" id="UP000634455">
    <property type="component" value="Unassembled WGS sequence"/>
</dbReference>
<comment type="caution">
    <text evidence="1">The sequence shown here is derived from an EMBL/GenBank/DDBJ whole genome shotgun (WGS) entry which is preliminary data.</text>
</comment>
<protein>
    <submittedName>
        <fullName evidence="1">Uncharacterized protein</fullName>
    </submittedName>
</protein>
<dbReference type="EMBL" id="BMZF01000010">
    <property type="protein sequence ID" value="GHA60342.1"/>
    <property type="molecule type" value="Genomic_DNA"/>
</dbReference>
<sequence>MSSNNLKNSANTRAKLIQLIAQQQKSNDNSLFNVSAHEHEAEDLRVGLTGTDNAKSSSSRQNIGTLALGTDALVPSENAKTLQNAFHSMRGANPQQKPLKLGKSEVDELAADAVKRVIQNVTEDKISDYIDTLLRARVGLVFDEISEQKIQNAIAQNAPAQILELIKKVAPKMIEGAVKSTTEDVLNAEMDNLTIAIEQSVKQLVRQELHGSFGSKVTENIKSLIHIEVSKLRSHHEI</sequence>